<dbReference type="GO" id="GO:0008270">
    <property type="term" value="F:zinc ion binding"/>
    <property type="evidence" value="ECO:0007669"/>
    <property type="project" value="UniProtKB-KW"/>
</dbReference>
<evidence type="ECO:0000259" key="7">
    <source>
        <dbReference type="PROSITE" id="PS50157"/>
    </source>
</evidence>
<evidence type="ECO:0000256" key="5">
    <source>
        <dbReference type="PROSITE-ProRule" id="PRU00042"/>
    </source>
</evidence>
<protein>
    <recommendedName>
        <fullName evidence="7">C2H2-type domain-containing protein</fullName>
    </recommendedName>
</protein>
<feature type="domain" description="C2H2-type" evidence="7">
    <location>
        <begin position="307"/>
        <end position="334"/>
    </location>
</feature>
<dbReference type="GO" id="GO:0005634">
    <property type="term" value="C:nucleus"/>
    <property type="evidence" value="ECO:0007669"/>
    <property type="project" value="UniProtKB-ARBA"/>
</dbReference>
<dbReference type="Proteomes" id="UP000095023">
    <property type="component" value="Unassembled WGS sequence"/>
</dbReference>
<dbReference type="InterPro" id="IPR013087">
    <property type="entry name" value="Znf_C2H2_type"/>
</dbReference>
<evidence type="ECO:0000256" key="2">
    <source>
        <dbReference type="ARBA" id="ARBA00022737"/>
    </source>
</evidence>
<evidence type="ECO:0000313" key="9">
    <source>
        <dbReference type="Proteomes" id="UP000095023"/>
    </source>
</evidence>
<evidence type="ECO:0000256" key="3">
    <source>
        <dbReference type="ARBA" id="ARBA00022771"/>
    </source>
</evidence>
<dbReference type="AlphaFoldDB" id="A0A1E4THW8"/>
<evidence type="ECO:0000256" key="1">
    <source>
        <dbReference type="ARBA" id="ARBA00022723"/>
    </source>
</evidence>
<evidence type="ECO:0000256" key="4">
    <source>
        <dbReference type="ARBA" id="ARBA00022833"/>
    </source>
</evidence>
<reference evidence="9" key="1">
    <citation type="submission" date="2016-02" db="EMBL/GenBank/DDBJ databases">
        <title>Comparative genomics of biotechnologically important yeasts.</title>
        <authorList>
            <consortium name="DOE Joint Genome Institute"/>
            <person name="Riley R."/>
            <person name="Haridas S."/>
            <person name="Wolfe K.H."/>
            <person name="Lopes M.R."/>
            <person name="Hittinger C.T."/>
            <person name="Goker M."/>
            <person name="Salamov A."/>
            <person name="Wisecaver J."/>
            <person name="Long T.M."/>
            <person name="Aerts A.L."/>
            <person name="Barry K."/>
            <person name="Choi C."/>
            <person name="Clum A."/>
            <person name="Coughlan A.Y."/>
            <person name="Deshpande S."/>
            <person name="Douglass A.P."/>
            <person name="Hanson S.J."/>
            <person name="Klenk H.-P."/>
            <person name="Labutti K."/>
            <person name="Lapidus A."/>
            <person name="Lindquist E."/>
            <person name="Lipzen A."/>
            <person name="Meier-Kolthoff J.P."/>
            <person name="Ohm R.A."/>
            <person name="Otillar R.P."/>
            <person name="Pangilinan J."/>
            <person name="Peng Y."/>
            <person name="Rokas A."/>
            <person name="Rosa C.A."/>
            <person name="Scheuner C."/>
            <person name="Sibirny A.A."/>
            <person name="Slot J.C."/>
            <person name="Stielow J.B."/>
            <person name="Sun H."/>
            <person name="Kurtzman C.P."/>
            <person name="Blackwell M."/>
            <person name="Jeffries T.W."/>
            <person name="Grigoriev I.V."/>
        </authorList>
    </citation>
    <scope>NUCLEOTIDE SEQUENCE [LARGE SCALE GENOMIC DNA]</scope>
    <source>
        <strain evidence="9">NRRL Y-17796</strain>
    </source>
</reference>
<gene>
    <name evidence="8" type="ORF">CANCADRAFT_122641</name>
</gene>
<accession>A0A1E4THW8</accession>
<dbReference type="OrthoDB" id="6910977at2759"/>
<keyword evidence="4" id="KW-0862">Zinc</keyword>
<evidence type="ECO:0000256" key="6">
    <source>
        <dbReference type="SAM" id="MobiDB-lite"/>
    </source>
</evidence>
<name>A0A1E4THW8_9ASCO</name>
<sequence length="398" mass="45144">MITTMSFNEQYSIEPDTITLTDNASSPIEVHSNSRRVLQSEGNKNTAVDNSHLHIPRAYGAYSADSYNINVRYSAYPELRASTNTISNRIPVSSSSSSLLQNYASTISMEDYISVPTEQRHFVSSAPEFSTGDYLYSRSPLSRIISDETLQRFSDDIADWDLTLVGTFPDVAINSDNYTSQYYLASDSHDSADMRPHLYPTTATTAASTVSSSPNCMPYYQFSPEQRAPLLRIHQSISDISSSSHYYDSPNQASESSRVSSPEMKSAPESLSSTSTVRSAAHSTSFSTNLTQRQIELLAKSRKKGSFRCSHCSKTFSTGLEYYNHLREENIERHYKCTACSDCPWEIIGFSKHCDYKRHIRFQHQVRGYTCREPNCNREFMRTDSRVRHERKAHNRLQ</sequence>
<feature type="region of interest" description="Disordered" evidence="6">
    <location>
        <begin position="242"/>
        <end position="278"/>
    </location>
</feature>
<keyword evidence="3 5" id="KW-0863">Zinc-finger</keyword>
<feature type="compositionally biased region" description="Polar residues" evidence="6">
    <location>
        <begin position="250"/>
        <end position="260"/>
    </location>
</feature>
<organism evidence="8 9">
    <name type="scientific">Tortispora caseinolytica NRRL Y-17796</name>
    <dbReference type="NCBI Taxonomy" id="767744"/>
    <lineage>
        <taxon>Eukaryota</taxon>
        <taxon>Fungi</taxon>
        <taxon>Dikarya</taxon>
        <taxon>Ascomycota</taxon>
        <taxon>Saccharomycotina</taxon>
        <taxon>Trigonopsidomycetes</taxon>
        <taxon>Trigonopsidales</taxon>
        <taxon>Trigonopsidaceae</taxon>
        <taxon>Tortispora</taxon>
    </lineage>
</organism>
<dbReference type="PROSITE" id="PS50157">
    <property type="entry name" value="ZINC_FINGER_C2H2_2"/>
    <property type="match status" value="2"/>
</dbReference>
<dbReference type="Gene3D" id="3.30.160.60">
    <property type="entry name" value="Classic Zinc Finger"/>
    <property type="match status" value="1"/>
</dbReference>
<dbReference type="EMBL" id="KV453842">
    <property type="protein sequence ID" value="ODV91329.1"/>
    <property type="molecule type" value="Genomic_DNA"/>
</dbReference>
<proteinExistence type="predicted"/>
<feature type="domain" description="C2H2-type" evidence="7">
    <location>
        <begin position="369"/>
        <end position="398"/>
    </location>
</feature>
<dbReference type="GO" id="GO:0000981">
    <property type="term" value="F:DNA-binding transcription factor activity, RNA polymerase II-specific"/>
    <property type="evidence" value="ECO:0007669"/>
    <property type="project" value="TreeGrafter"/>
</dbReference>
<feature type="compositionally biased region" description="Polar residues" evidence="6">
    <location>
        <begin position="269"/>
        <end position="278"/>
    </location>
</feature>
<dbReference type="PROSITE" id="PS00028">
    <property type="entry name" value="ZINC_FINGER_C2H2_1"/>
    <property type="match status" value="1"/>
</dbReference>
<dbReference type="GO" id="GO:0010557">
    <property type="term" value="P:positive regulation of macromolecule biosynthetic process"/>
    <property type="evidence" value="ECO:0007669"/>
    <property type="project" value="UniProtKB-ARBA"/>
</dbReference>
<evidence type="ECO:0000313" key="8">
    <source>
        <dbReference type="EMBL" id="ODV91329.1"/>
    </source>
</evidence>
<dbReference type="InterPro" id="IPR050329">
    <property type="entry name" value="GLI_C2H2-zinc-finger"/>
</dbReference>
<keyword evidence="9" id="KW-1185">Reference proteome</keyword>
<dbReference type="PANTHER" id="PTHR19818:SF139">
    <property type="entry name" value="PAIR-RULE PROTEIN ODD-PAIRED"/>
    <property type="match status" value="1"/>
</dbReference>
<dbReference type="GO" id="GO:0000978">
    <property type="term" value="F:RNA polymerase II cis-regulatory region sequence-specific DNA binding"/>
    <property type="evidence" value="ECO:0007669"/>
    <property type="project" value="TreeGrafter"/>
</dbReference>
<keyword evidence="2" id="KW-0677">Repeat</keyword>
<dbReference type="SMART" id="SM00355">
    <property type="entry name" value="ZnF_C2H2"/>
    <property type="match status" value="3"/>
</dbReference>
<dbReference type="PANTHER" id="PTHR19818">
    <property type="entry name" value="ZINC FINGER PROTEIN ZIC AND GLI"/>
    <property type="match status" value="1"/>
</dbReference>
<keyword evidence="1" id="KW-0479">Metal-binding</keyword>